<dbReference type="EC" id="3.2.1.21" evidence="4"/>
<evidence type="ECO:0000256" key="4">
    <source>
        <dbReference type="ARBA" id="ARBA00012744"/>
    </source>
</evidence>
<evidence type="ECO:0000256" key="11">
    <source>
        <dbReference type="ARBA" id="ARBA00041276"/>
    </source>
</evidence>
<evidence type="ECO:0000256" key="9">
    <source>
        <dbReference type="ARBA" id="ARBA00024983"/>
    </source>
</evidence>
<comment type="subcellular location">
    <subcellularLocation>
        <location evidence="2">Secreted</location>
    </subcellularLocation>
</comment>
<feature type="domain" description="Fibronectin type III-like" evidence="15">
    <location>
        <begin position="656"/>
        <end position="735"/>
    </location>
</feature>
<evidence type="ECO:0000256" key="13">
    <source>
        <dbReference type="ARBA" id="ARBA00041808"/>
    </source>
</evidence>
<sequence>MVKRQGRARAGGSSGSGPPRCALYYVVWTAGILGVAFLGGRQCLRAALVDQVVPLPVTPATAGDAAAAAASAGEEIDVKVLARLLSLDQKIGLAHGAPSGCGYTGLTREVPLFRIPELRENDGPQGFRGKPGKSTAYPSGLAMGATFDPELVFRWGREVSREFVEKGANVLLGPGLNLMRVPRNGRTFEYLSGEDPHLGAQMAGAVVRGMQSVEGVIATAKHFVLNNQETDRMSVSAVVDPVTLHEMYYAPFRAAVRAGVGAVMCAYNRVNGVYACEDDETLTGTLRDDWGFKGFVMSDWGATHSNTRALLAGLDQEMPLGVNFGSRLKAAASSNATVAHALTRSTERILHAMHQANLLGTKTPPCLTGVDTSSLERHRLAVDLGVAGSVLLRNSGRALPLSLGHKGSPLRILLLGRAANDTQVVTGGGSGHVEAGPHVVTALAGLQRTINMLEAGGGVVDFDDGSDPDRSVAAAKQVDVAVVVLATSSEEGADRPSLQYLPHENKLVEQVSAAAPKTVIVALAPGPMVLPWTDQVDAILAMFFPGQGFGDALGRLLFGIESPSGRLPVSFPREGHEVQFTAAQYPGVNKEANYSEGSLIGYRWFDAHNVAPRFAFGHGLSYVDFAYSPRASVARVPNGWILTAQVTNEGAMAAREVVQVYLAFGSGCDHPQAGFVRAPKKLVAFTRVLFAPREMRSVLLFIETETASDWSPRAHAFRFPHHCKDRLEFWVGPSSSDIRIKDHGANMWARLHLLSGIS</sequence>
<dbReference type="Pfam" id="PF01915">
    <property type="entry name" value="Glyco_hydro_3_C"/>
    <property type="match status" value="1"/>
</dbReference>
<dbReference type="SUPFAM" id="SSF51445">
    <property type="entry name" value="(Trans)glycosidases"/>
    <property type="match status" value="1"/>
</dbReference>
<evidence type="ECO:0000256" key="5">
    <source>
        <dbReference type="ARBA" id="ARBA00022525"/>
    </source>
</evidence>
<dbReference type="SMART" id="SM01217">
    <property type="entry name" value="Fn3_like"/>
    <property type="match status" value="1"/>
</dbReference>
<dbReference type="EMBL" id="CAXAMM010001868">
    <property type="protein sequence ID" value="CAK8993736.1"/>
    <property type="molecule type" value="Genomic_DNA"/>
</dbReference>
<dbReference type="Gene3D" id="2.60.40.10">
    <property type="entry name" value="Immunoglobulins"/>
    <property type="match status" value="1"/>
</dbReference>
<feature type="transmembrane region" description="Helical" evidence="14">
    <location>
        <begin position="21"/>
        <end position="40"/>
    </location>
</feature>
<keyword evidence="5" id="KW-0964">Secreted</keyword>
<keyword evidence="7" id="KW-0378">Hydrolase</keyword>
<keyword evidence="8" id="KW-0326">Glycosidase</keyword>
<keyword evidence="14" id="KW-1133">Transmembrane helix</keyword>
<evidence type="ECO:0000313" key="16">
    <source>
        <dbReference type="EMBL" id="CAK8993736.1"/>
    </source>
</evidence>
<evidence type="ECO:0000313" key="17">
    <source>
        <dbReference type="Proteomes" id="UP001642464"/>
    </source>
</evidence>
<gene>
    <name evidence="16" type="ORF">SCF082_LOCUS3633</name>
</gene>
<feature type="non-terminal residue" evidence="16">
    <location>
        <position position="758"/>
    </location>
</feature>
<dbReference type="InterPro" id="IPR026891">
    <property type="entry name" value="Fn3-like"/>
</dbReference>
<dbReference type="InterPro" id="IPR017853">
    <property type="entry name" value="GH"/>
</dbReference>
<name>A0ABP0HU58_9DINO</name>
<dbReference type="InterPro" id="IPR013783">
    <property type="entry name" value="Ig-like_fold"/>
</dbReference>
<proteinExistence type="inferred from homology"/>
<keyword evidence="17" id="KW-1185">Reference proteome</keyword>
<evidence type="ECO:0000256" key="1">
    <source>
        <dbReference type="ARBA" id="ARBA00000448"/>
    </source>
</evidence>
<reference evidence="16 17" key="1">
    <citation type="submission" date="2024-02" db="EMBL/GenBank/DDBJ databases">
        <authorList>
            <person name="Chen Y."/>
            <person name="Shah S."/>
            <person name="Dougan E. K."/>
            <person name="Thang M."/>
            <person name="Chan C."/>
        </authorList>
    </citation>
    <scope>NUCLEOTIDE SEQUENCE [LARGE SCALE GENOMIC DNA]</scope>
</reference>
<keyword evidence="6" id="KW-0732">Signal</keyword>
<dbReference type="InterPro" id="IPR001764">
    <property type="entry name" value="Glyco_hydro_3_N"/>
</dbReference>
<dbReference type="InterPro" id="IPR050288">
    <property type="entry name" value="Cellulose_deg_GH3"/>
</dbReference>
<accession>A0ABP0HU58</accession>
<evidence type="ECO:0000256" key="6">
    <source>
        <dbReference type="ARBA" id="ARBA00022729"/>
    </source>
</evidence>
<comment type="caution">
    <text evidence="16">The sequence shown here is derived from an EMBL/GenBank/DDBJ whole genome shotgun (WGS) entry which is preliminary data.</text>
</comment>
<dbReference type="Gene3D" id="3.40.50.1700">
    <property type="entry name" value="Glycoside hydrolase family 3 C-terminal domain"/>
    <property type="match status" value="1"/>
</dbReference>
<dbReference type="PRINTS" id="PR00133">
    <property type="entry name" value="GLHYDRLASE3"/>
</dbReference>
<dbReference type="Pfam" id="PF14310">
    <property type="entry name" value="Fn3-like"/>
    <property type="match status" value="1"/>
</dbReference>
<dbReference type="SUPFAM" id="SSF52279">
    <property type="entry name" value="Beta-D-glucan exohydrolase, C-terminal domain"/>
    <property type="match status" value="1"/>
</dbReference>
<evidence type="ECO:0000256" key="7">
    <source>
        <dbReference type="ARBA" id="ARBA00022801"/>
    </source>
</evidence>
<dbReference type="PANTHER" id="PTHR42715:SF12">
    <property type="entry name" value="BETA-GLUCOSIDASE G-RELATED"/>
    <property type="match status" value="1"/>
</dbReference>
<dbReference type="Proteomes" id="UP001642464">
    <property type="component" value="Unassembled WGS sequence"/>
</dbReference>
<evidence type="ECO:0000256" key="10">
    <source>
        <dbReference type="ARBA" id="ARBA00039579"/>
    </source>
</evidence>
<protein>
    <recommendedName>
        <fullName evidence="10">Probable beta-glucosidase G</fullName>
        <ecNumber evidence="4">3.2.1.21</ecNumber>
    </recommendedName>
    <alternativeName>
        <fullName evidence="11">Beta-D-glucoside glucohydrolase G</fullName>
    </alternativeName>
    <alternativeName>
        <fullName evidence="12">Cellobiase G</fullName>
    </alternativeName>
    <alternativeName>
        <fullName evidence="13">Gentiobiase G</fullName>
    </alternativeName>
</protein>
<keyword evidence="14" id="KW-0472">Membrane</keyword>
<dbReference type="InterPro" id="IPR036962">
    <property type="entry name" value="Glyco_hydro_3_N_sf"/>
</dbReference>
<evidence type="ECO:0000259" key="15">
    <source>
        <dbReference type="SMART" id="SM01217"/>
    </source>
</evidence>
<dbReference type="Pfam" id="PF00933">
    <property type="entry name" value="Glyco_hydro_3"/>
    <property type="match status" value="1"/>
</dbReference>
<comment type="similarity">
    <text evidence="3">Belongs to the glycosyl hydrolase 3 family.</text>
</comment>
<comment type="function">
    <text evidence="9">Beta-glucosidases are one of a number of cellulolytic enzymes involved in the degradation of cellulosic biomass. Catalyzes the last step releasing glucose from the inhibitory cellobiose.</text>
</comment>
<dbReference type="Gene3D" id="3.20.20.300">
    <property type="entry name" value="Glycoside hydrolase, family 3, N-terminal domain"/>
    <property type="match status" value="1"/>
</dbReference>
<evidence type="ECO:0000256" key="2">
    <source>
        <dbReference type="ARBA" id="ARBA00004613"/>
    </source>
</evidence>
<dbReference type="PANTHER" id="PTHR42715">
    <property type="entry name" value="BETA-GLUCOSIDASE"/>
    <property type="match status" value="1"/>
</dbReference>
<evidence type="ECO:0000256" key="14">
    <source>
        <dbReference type="SAM" id="Phobius"/>
    </source>
</evidence>
<evidence type="ECO:0000256" key="8">
    <source>
        <dbReference type="ARBA" id="ARBA00023295"/>
    </source>
</evidence>
<evidence type="ECO:0000256" key="12">
    <source>
        <dbReference type="ARBA" id="ARBA00041601"/>
    </source>
</evidence>
<dbReference type="InterPro" id="IPR036881">
    <property type="entry name" value="Glyco_hydro_3_C_sf"/>
</dbReference>
<evidence type="ECO:0000256" key="3">
    <source>
        <dbReference type="ARBA" id="ARBA00005336"/>
    </source>
</evidence>
<dbReference type="InterPro" id="IPR002772">
    <property type="entry name" value="Glyco_hydro_3_C"/>
</dbReference>
<keyword evidence="14" id="KW-0812">Transmembrane</keyword>
<comment type="catalytic activity">
    <reaction evidence="1">
        <text>Hydrolysis of terminal, non-reducing beta-D-glucosyl residues with release of beta-D-glucose.</text>
        <dbReference type="EC" id="3.2.1.21"/>
    </reaction>
</comment>
<organism evidence="16 17">
    <name type="scientific">Durusdinium trenchii</name>
    <dbReference type="NCBI Taxonomy" id="1381693"/>
    <lineage>
        <taxon>Eukaryota</taxon>
        <taxon>Sar</taxon>
        <taxon>Alveolata</taxon>
        <taxon>Dinophyceae</taxon>
        <taxon>Suessiales</taxon>
        <taxon>Symbiodiniaceae</taxon>
        <taxon>Durusdinium</taxon>
    </lineage>
</organism>